<dbReference type="PANTHER" id="PTHR30419:SF8">
    <property type="entry name" value="NITROGEN ASSIMILATION TRANSCRIPTIONAL ACTIVATOR-RELATED"/>
    <property type="match status" value="1"/>
</dbReference>
<comment type="caution">
    <text evidence="6">The sequence shown here is derived from an EMBL/GenBank/DDBJ whole genome shotgun (WGS) entry which is preliminary data.</text>
</comment>
<dbReference type="Gene3D" id="1.10.10.10">
    <property type="entry name" value="Winged helix-like DNA-binding domain superfamily/Winged helix DNA-binding domain"/>
    <property type="match status" value="1"/>
</dbReference>
<evidence type="ECO:0000313" key="7">
    <source>
        <dbReference type="Proteomes" id="UP001529481"/>
    </source>
</evidence>
<dbReference type="Gene3D" id="3.40.190.290">
    <property type="match status" value="1"/>
</dbReference>
<evidence type="ECO:0000256" key="4">
    <source>
        <dbReference type="ARBA" id="ARBA00023163"/>
    </source>
</evidence>
<dbReference type="Pfam" id="PF03466">
    <property type="entry name" value="LysR_substrate"/>
    <property type="match status" value="1"/>
</dbReference>
<dbReference type="SUPFAM" id="SSF53850">
    <property type="entry name" value="Periplasmic binding protein-like II"/>
    <property type="match status" value="1"/>
</dbReference>
<keyword evidence="3" id="KW-0238">DNA-binding</keyword>
<dbReference type="PRINTS" id="PR00039">
    <property type="entry name" value="HTHLYSR"/>
</dbReference>
<name>A0ABU3KDC4_9BIFI</name>
<comment type="similarity">
    <text evidence="1">Belongs to the LysR transcriptional regulatory family.</text>
</comment>
<dbReference type="Pfam" id="PF00126">
    <property type="entry name" value="HTH_1"/>
    <property type="match status" value="1"/>
</dbReference>
<dbReference type="PROSITE" id="PS50931">
    <property type="entry name" value="HTH_LYSR"/>
    <property type="match status" value="1"/>
</dbReference>
<dbReference type="Proteomes" id="UP001529481">
    <property type="component" value="Unassembled WGS sequence"/>
</dbReference>
<keyword evidence="2" id="KW-0805">Transcription regulation</keyword>
<dbReference type="CDD" id="cd05466">
    <property type="entry name" value="PBP2_LTTR_substrate"/>
    <property type="match status" value="1"/>
</dbReference>
<dbReference type="InterPro" id="IPR050950">
    <property type="entry name" value="HTH-type_LysR_regulators"/>
</dbReference>
<evidence type="ECO:0000256" key="3">
    <source>
        <dbReference type="ARBA" id="ARBA00023125"/>
    </source>
</evidence>
<dbReference type="InterPro" id="IPR036390">
    <property type="entry name" value="WH_DNA-bd_sf"/>
</dbReference>
<dbReference type="EMBL" id="JASTZZ010000001">
    <property type="protein sequence ID" value="MDT7508652.1"/>
    <property type="molecule type" value="Genomic_DNA"/>
</dbReference>
<accession>A0ABU3KDC4</accession>
<evidence type="ECO:0000313" key="6">
    <source>
        <dbReference type="EMBL" id="MDT7508652.1"/>
    </source>
</evidence>
<keyword evidence="7" id="KW-1185">Reference proteome</keyword>
<feature type="domain" description="HTH lysR-type" evidence="5">
    <location>
        <begin position="1"/>
        <end position="58"/>
    </location>
</feature>
<dbReference type="InterPro" id="IPR005119">
    <property type="entry name" value="LysR_subst-bd"/>
</dbReference>
<evidence type="ECO:0000259" key="5">
    <source>
        <dbReference type="PROSITE" id="PS50931"/>
    </source>
</evidence>
<dbReference type="SUPFAM" id="SSF46785">
    <property type="entry name" value="Winged helix' DNA-binding domain"/>
    <property type="match status" value="1"/>
</dbReference>
<evidence type="ECO:0000256" key="1">
    <source>
        <dbReference type="ARBA" id="ARBA00009437"/>
    </source>
</evidence>
<reference evidence="7" key="1">
    <citation type="submission" date="2023-07" db="EMBL/GenBank/DDBJ databases">
        <title>Bifidobacterium spp. in honeybee.</title>
        <authorList>
            <person name="Olofsson T."/>
        </authorList>
    </citation>
    <scope>NUCLEOTIDE SEQUENCE [LARGE SCALE GENOMIC DNA]</scope>
    <source>
        <strain evidence="7">H1HS16N</strain>
    </source>
</reference>
<gene>
    <name evidence="6" type="ORF">QRX41_00685</name>
</gene>
<evidence type="ECO:0000256" key="2">
    <source>
        <dbReference type="ARBA" id="ARBA00023015"/>
    </source>
</evidence>
<keyword evidence="4" id="KW-0804">Transcription</keyword>
<protein>
    <submittedName>
        <fullName evidence="6">LysR family transcriptional regulator</fullName>
    </submittedName>
</protein>
<dbReference type="InterPro" id="IPR036388">
    <property type="entry name" value="WH-like_DNA-bd_sf"/>
</dbReference>
<dbReference type="RefSeq" id="WP_313838077.1">
    <property type="nucleotide sequence ID" value="NZ_JASTZZ010000001.1"/>
</dbReference>
<organism evidence="6 7">
    <name type="scientific">Bifidobacterium kimbladii</name>
    <dbReference type="NCBI Taxonomy" id="1293826"/>
    <lineage>
        <taxon>Bacteria</taxon>
        <taxon>Bacillati</taxon>
        <taxon>Actinomycetota</taxon>
        <taxon>Actinomycetes</taxon>
        <taxon>Bifidobacteriales</taxon>
        <taxon>Bifidobacteriaceae</taxon>
        <taxon>Bifidobacterium</taxon>
    </lineage>
</organism>
<proteinExistence type="inferred from homology"/>
<dbReference type="PANTHER" id="PTHR30419">
    <property type="entry name" value="HTH-TYPE TRANSCRIPTIONAL REGULATOR YBHD"/>
    <property type="match status" value="1"/>
</dbReference>
<sequence length="306" mass="34547">MNLRVLRYFLSIVEEGSITGAAEYLNISQPSLSRQIKDLEEHLGHKLFDRGSRTITLTPAGELLRDRAREIVLMADRAEAELTRMDKPINGNVYIGAGETEAVRFLARAAECMLQQYPQVKFHIFSGNGQAVTDQLESGLLDFGLLFEPSDNTKYSYISLPTADRWGLLMRKDSTLASHDGIRQQDLGQIPLLLSRQVRFDREFSGWSSFSEHELHVVGTYNLLFNASLFVSEGCGYALCLDRIINLTEGSNLVFKPLVPELRTRVNLVWKSNRHFSSAASQYLEILRRQIGTENACKSTEARKTL</sequence>
<dbReference type="InterPro" id="IPR000847">
    <property type="entry name" value="LysR_HTH_N"/>
</dbReference>